<proteinExistence type="predicted"/>
<sequence length="291" mass="30481">MLLDCQDALETCLAFLDIEELCAAKAVCSTFAYTARVLLRSVTYRGTHMRLHEILEAPWSARSSRAAIVSRLAVLPEGELLRADGPSRLPPLHAAVQRHAPAPVIEVLATALGGAAARRRVHGQLPVHLAAEIGSATALSVLLGASPEDARQRDADGKLPLHHAAARAQGDGSADSTAVVALLLSAHRASAAEWDLNGMLPLHVACLHRAPVALVEALLRAYPEGAEHESAHHGAGHESLDGWIPLHLALISQSSRAVWTSAPAAARAAAAAAPVAMPLETLARAPTGLKR</sequence>
<keyword evidence="1" id="KW-0677">Repeat</keyword>
<dbReference type="Pfam" id="PF12796">
    <property type="entry name" value="Ank_2"/>
    <property type="match status" value="1"/>
</dbReference>
<dbReference type="InterPro" id="IPR002110">
    <property type="entry name" value="Ankyrin_rpt"/>
</dbReference>
<organism evidence="3 4">
    <name type="scientific">Chrysochromulina tobinii</name>
    <dbReference type="NCBI Taxonomy" id="1460289"/>
    <lineage>
        <taxon>Eukaryota</taxon>
        <taxon>Haptista</taxon>
        <taxon>Haptophyta</taxon>
        <taxon>Prymnesiophyceae</taxon>
        <taxon>Prymnesiales</taxon>
        <taxon>Chrysochromulinaceae</taxon>
        <taxon>Chrysochromulina</taxon>
    </lineage>
</organism>
<dbReference type="SMART" id="SM00248">
    <property type="entry name" value="ANK"/>
    <property type="match status" value="3"/>
</dbReference>
<accession>A0A0M0K7Y1</accession>
<keyword evidence="4" id="KW-1185">Reference proteome</keyword>
<evidence type="ECO:0000313" key="4">
    <source>
        <dbReference type="Proteomes" id="UP000037460"/>
    </source>
</evidence>
<dbReference type="Gene3D" id="1.25.40.20">
    <property type="entry name" value="Ankyrin repeat-containing domain"/>
    <property type="match status" value="1"/>
</dbReference>
<dbReference type="PANTHER" id="PTHR24198:SF165">
    <property type="entry name" value="ANKYRIN REPEAT-CONTAINING PROTEIN-RELATED"/>
    <property type="match status" value="1"/>
</dbReference>
<name>A0A0M0K7Y1_9EUKA</name>
<dbReference type="InterPro" id="IPR036770">
    <property type="entry name" value="Ankyrin_rpt-contain_sf"/>
</dbReference>
<evidence type="ECO:0000256" key="2">
    <source>
        <dbReference type="ARBA" id="ARBA00023043"/>
    </source>
</evidence>
<protein>
    <submittedName>
        <fullName evidence="3">Uncharacterized protein</fullName>
    </submittedName>
</protein>
<gene>
    <name evidence="3" type="ORF">Ctob_010512</name>
</gene>
<reference evidence="4" key="1">
    <citation type="journal article" date="2015" name="PLoS Genet.">
        <title>Genome Sequence and Transcriptome Analyses of Chrysochromulina tobin: Metabolic Tools for Enhanced Algal Fitness in the Prominent Order Prymnesiales (Haptophyceae).</title>
        <authorList>
            <person name="Hovde B.T."/>
            <person name="Deodato C.R."/>
            <person name="Hunsperger H.M."/>
            <person name="Ryken S.A."/>
            <person name="Yost W."/>
            <person name="Jha R.K."/>
            <person name="Patterson J."/>
            <person name="Monnat R.J. Jr."/>
            <person name="Barlow S.B."/>
            <person name="Starkenburg S.R."/>
            <person name="Cattolico R.A."/>
        </authorList>
    </citation>
    <scope>NUCLEOTIDE SEQUENCE</scope>
    <source>
        <strain evidence="4">CCMP291</strain>
    </source>
</reference>
<dbReference type="EMBL" id="JWZX01001123">
    <property type="protein sequence ID" value="KOO34717.1"/>
    <property type="molecule type" value="Genomic_DNA"/>
</dbReference>
<dbReference type="SUPFAM" id="SSF48403">
    <property type="entry name" value="Ankyrin repeat"/>
    <property type="match status" value="1"/>
</dbReference>
<dbReference type="PANTHER" id="PTHR24198">
    <property type="entry name" value="ANKYRIN REPEAT AND PROTEIN KINASE DOMAIN-CONTAINING PROTEIN"/>
    <property type="match status" value="1"/>
</dbReference>
<evidence type="ECO:0000256" key="1">
    <source>
        <dbReference type="ARBA" id="ARBA00022737"/>
    </source>
</evidence>
<keyword evidence="2" id="KW-0040">ANK repeat</keyword>
<comment type="caution">
    <text evidence="3">The sequence shown here is derived from an EMBL/GenBank/DDBJ whole genome shotgun (WGS) entry which is preliminary data.</text>
</comment>
<evidence type="ECO:0000313" key="3">
    <source>
        <dbReference type="EMBL" id="KOO34717.1"/>
    </source>
</evidence>
<dbReference type="AlphaFoldDB" id="A0A0M0K7Y1"/>
<dbReference type="Proteomes" id="UP000037460">
    <property type="component" value="Unassembled WGS sequence"/>
</dbReference>